<dbReference type="AlphaFoldDB" id="A0A9P4MWU0"/>
<proteinExistence type="predicted"/>
<reference evidence="3" key="1">
    <citation type="journal article" date="2020" name="Stud. Mycol.">
        <title>101 Dothideomycetes genomes: A test case for predicting lifestyles and emergence of pathogens.</title>
        <authorList>
            <person name="Haridas S."/>
            <person name="Albert R."/>
            <person name="Binder M."/>
            <person name="Bloem J."/>
            <person name="LaButti K."/>
            <person name="Salamov A."/>
            <person name="Andreopoulos B."/>
            <person name="Baker S."/>
            <person name="Barry K."/>
            <person name="Bills G."/>
            <person name="Bluhm B."/>
            <person name="Cannon C."/>
            <person name="Castanera R."/>
            <person name="Culley D."/>
            <person name="Daum C."/>
            <person name="Ezra D."/>
            <person name="Gonzalez J."/>
            <person name="Henrissat B."/>
            <person name="Kuo A."/>
            <person name="Liang C."/>
            <person name="Lipzen A."/>
            <person name="Lutzoni F."/>
            <person name="Magnuson J."/>
            <person name="Mondo S."/>
            <person name="Nolan M."/>
            <person name="Ohm R."/>
            <person name="Pangilinan J."/>
            <person name="Park H.-J."/>
            <person name="Ramirez L."/>
            <person name="Alfaro M."/>
            <person name="Sun H."/>
            <person name="Tritt A."/>
            <person name="Yoshinaga Y."/>
            <person name="Zwiers L.-H."/>
            <person name="Turgeon B."/>
            <person name="Goodwin S."/>
            <person name="Spatafora J."/>
            <person name="Crous P."/>
            <person name="Grigoriev I."/>
        </authorList>
    </citation>
    <scope>NUCLEOTIDE SEQUENCE [LARGE SCALE GENOMIC DNA]</scope>
    <source>
        <strain evidence="3">CBS 304.66</strain>
    </source>
</reference>
<feature type="compositionally biased region" description="Acidic residues" evidence="1">
    <location>
        <begin position="351"/>
        <end position="366"/>
    </location>
</feature>
<keyword evidence="3" id="KW-1185">Reference proteome</keyword>
<evidence type="ECO:0000256" key="1">
    <source>
        <dbReference type="SAM" id="MobiDB-lite"/>
    </source>
</evidence>
<dbReference type="OrthoDB" id="3687991at2759"/>
<accession>A0A9P4MWU0</accession>
<feature type="compositionally biased region" description="Low complexity" evidence="1">
    <location>
        <begin position="35"/>
        <end position="47"/>
    </location>
</feature>
<evidence type="ECO:0000313" key="3">
    <source>
        <dbReference type="Proteomes" id="UP000800093"/>
    </source>
</evidence>
<dbReference type="Proteomes" id="UP000800093">
    <property type="component" value="Unassembled WGS sequence"/>
</dbReference>
<comment type="caution">
    <text evidence="2">The sequence shown here is derived from an EMBL/GenBank/DDBJ whole genome shotgun (WGS) entry which is preliminary data.</text>
</comment>
<feature type="compositionally biased region" description="Polar residues" evidence="1">
    <location>
        <begin position="1"/>
        <end position="14"/>
    </location>
</feature>
<name>A0A9P4MWU0_9PLEO</name>
<gene>
    <name evidence="2" type="ORF">CC78DRAFT_547391</name>
</gene>
<dbReference type="EMBL" id="ML986678">
    <property type="protein sequence ID" value="KAF2260550.1"/>
    <property type="molecule type" value="Genomic_DNA"/>
</dbReference>
<evidence type="ECO:0000313" key="2">
    <source>
        <dbReference type="EMBL" id="KAF2260550.1"/>
    </source>
</evidence>
<organism evidence="2 3">
    <name type="scientific">Lojkania enalia</name>
    <dbReference type="NCBI Taxonomy" id="147567"/>
    <lineage>
        <taxon>Eukaryota</taxon>
        <taxon>Fungi</taxon>
        <taxon>Dikarya</taxon>
        <taxon>Ascomycota</taxon>
        <taxon>Pezizomycotina</taxon>
        <taxon>Dothideomycetes</taxon>
        <taxon>Pleosporomycetidae</taxon>
        <taxon>Pleosporales</taxon>
        <taxon>Pleosporales incertae sedis</taxon>
        <taxon>Lojkania</taxon>
    </lineage>
</organism>
<feature type="region of interest" description="Disordered" evidence="1">
    <location>
        <begin position="1"/>
        <end position="82"/>
    </location>
</feature>
<feature type="region of interest" description="Disordered" evidence="1">
    <location>
        <begin position="351"/>
        <end position="391"/>
    </location>
</feature>
<protein>
    <submittedName>
        <fullName evidence="2">Uncharacterized protein</fullName>
    </submittedName>
</protein>
<sequence>MTPATKHNLSDISTNSSVNSSSEEVEYPSKKVKASPSTESPKSPKSTGIASGKASKPTFKTPTGKPKHQLIPVEEERRSAKKGDKDESLLRVLCVKEGTDEEKELFFKNIVHSRIDWDNPDHIGKINSWRNQIYGRAGQKMKDVTMWHPDEALFCELYFNMLIAKGRKTAIEVPKGIRMFEDFNGYFVNRILKDKDGNDLPPRTRRNHSSISSKMTRVCEQLKPRLDEVMKDKEDAYIRESYRPKITGPMLAEFCEFKVELGLEDREACDPELEKWMMEFIEMEGASDMQCVIENKVVIEKKNIVKKEAAIKKETVIKKENVDEKKGVIANKGVGKNDNTTHGFTIFVDEGEESKDASDIPEDNGPGDDGSGDWSSESESDDNKENIAPPDHVEVMARNATNMDASMARVEQAIAARDLSDTVNRPLIEIPLVPGETSRQNFAILGANHHHVDD</sequence>
<feature type="compositionally biased region" description="Basic and acidic residues" evidence="1">
    <location>
        <begin position="381"/>
        <end position="391"/>
    </location>
</feature>